<dbReference type="WBParaSite" id="Csp11.Scaffold629.g13236.t1">
    <property type="protein sequence ID" value="Csp11.Scaffold629.g13236.t1"/>
    <property type="gene ID" value="Csp11.Scaffold629.g13236"/>
</dbReference>
<sequence length="86" mass="9897">MYSVFQLDCSRKRFVVSRLARLMIPDDALLQMGKINERASGGFKEHEEGDTIEKEMDHMVETNGGRNMTTINGNLRNTYTKWRGTV</sequence>
<dbReference type="Proteomes" id="UP000095282">
    <property type="component" value="Unplaced"/>
</dbReference>
<reference evidence="2" key="1">
    <citation type="submission" date="2016-11" db="UniProtKB">
        <authorList>
            <consortium name="WormBaseParasite"/>
        </authorList>
    </citation>
    <scope>IDENTIFICATION</scope>
</reference>
<proteinExistence type="predicted"/>
<dbReference type="AlphaFoldDB" id="A0A1I7TZ44"/>
<name>A0A1I7TZ44_9PELO</name>
<protein>
    <submittedName>
        <fullName evidence="2">Ovule protein</fullName>
    </submittedName>
</protein>
<keyword evidence="1" id="KW-1185">Reference proteome</keyword>
<evidence type="ECO:0000313" key="1">
    <source>
        <dbReference type="Proteomes" id="UP000095282"/>
    </source>
</evidence>
<evidence type="ECO:0000313" key="2">
    <source>
        <dbReference type="WBParaSite" id="Csp11.Scaffold629.g13236.t1"/>
    </source>
</evidence>
<accession>A0A1I7TZ44</accession>
<organism evidence="1 2">
    <name type="scientific">Caenorhabditis tropicalis</name>
    <dbReference type="NCBI Taxonomy" id="1561998"/>
    <lineage>
        <taxon>Eukaryota</taxon>
        <taxon>Metazoa</taxon>
        <taxon>Ecdysozoa</taxon>
        <taxon>Nematoda</taxon>
        <taxon>Chromadorea</taxon>
        <taxon>Rhabditida</taxon>
        <taxon>Rhabditina</taxon>
        <taxon>Rhabditomorpha</taxon>
        <taxon>Rhabditoidea</taxon>
        <taxon>Rhabditidae</taxon>
        <taxon>Peloderinae</taxon>
        <taxon>Caenorhabditis</taxon>
    </lineage>
</organism>